<protein>
    <recommendedName>
        <fullName evidence="3">Reactivating factor for ethanolamine ammonia lyase</fullName>
    </recommendedName>
</protein>
<dbReference type="SUPFAM" id="SSF53067">
    <property type="entry name" value="Actin-like ATPase domain"/>
    <property type="match status" value="1"/>
</dbReference>
<sequence length="697" mass="79014">MEENKKKVRLAKQRLSLTKAKAQIISIVEQFLKERFPANLEELMQQFLIQYDILLKKYEAEDNNELLRYYRITSQYRLALAYVSDLEECLDELCKQVDARFDEAHKEKHNQTEIEVPKKREEVEFKYYCTICHQSFDIPSEMKAKLENSPEKVVLPKHHEKEMILKIFQDDSKDKILFMGKQQSTNHHFSKTDGGRKPQNNQTADTLQMLSVGIDIGSSTSHLIFSHLTLHREFSFLNKTNRFKLVDRKIIYEGEIIFTPLRDDKYIDIEKLVEFFKKEYIKAKITPEMVDTGAVIVTGESAKKKNAAEIVEKIASESGKFVSASAGPNFESTLGIMGSGMLEESKRLTSTIMNVDIGGGTSNIAIASNGNILSTSCINVGGRLLGIDKYFKIWRIDEPTEWIFKELALNYQLGDIISQTDILRVVKVYANVLLEVMQGPARSSIARKLMMTENIQIPTPVHKYSFSGGVAELIYSTKNSQLSPNISGILNPFDDIGIYLAIEIRNLCEELQLPIIEPTSKIRATVIGAGAFSLSVSGSTCYWDETIKLPLNNIPVVPIAVDYNKFFFEGYREYLRQKVEIALRNFNLVEGEDVFALYFKDQIYQSAIVPLAQSLEIVFSNSINNHKLIIIVLGEDGGKMLGLTLKRETLIKNNLLCLDELDLEAGDWIDIGAPLNTGAKKSFPITKKSLIFNSNKN</sequence>
<organism evidence="1 2">
    <name type="scientific">Candidatus Lokiarchaeum ossiferum</name>
    <dbReference type="NCBI Taxonomy" id="2951803"/>
    <lineage>
        <taxon>Archaea</taxon>
        <taxon>Promethearchaeati</taxon>
        <taxon>Promethearchaeota</taxon>
        <taxon>Promethearchaeia</taxon>
        <taxon>Promethearchaeales</taxon>
        <taxon>Promethearchaeaceae</taxon>
        <taxon>Candidatus Lokiarchaeum</taxon>
    </lineage>
</organism>
<dbReference type="EMBL" id="CP104013">
    <property type="protein sequence ID" value="UYP44504.1"/>
    <property type="molecule type" value="Genomic_DNA"/>
</dbReference>
<dbReference type="InterPro" id="IPR009377">
    <property type="entry name" value="EutA"/>
</dbReference>
<proteinExistence type="predicted"/>
<dbReference type="Gene3D" id="3.30.420.40">
    <property type="match status" value="1"/>
</dbReference>
<accession>A0ABY6HPW0</accession>
<reference evidence="1" key="1">
    <citation type="submission" date="2022-09" db="EMBL/GenBank/DDBJ databases">
        <title>Actin cytoskeleton and complex cell architecture in an #Asgard archaeon.</title>
        <authorList>
            <person name="Ponce Toledo R.I."/>
            <person name="Schleper C."/>
            <person name="Rodrigues Oliveira T."/>
            <person name="Wollweber F."/>
            <person name="Xu J."/>
            <person name="Rittmann S."/>
            <person name="Klingl A."/>
            <person name="Pilhofer M."/>
        </authorList>
    </citation>
    <scope>NUCLEOTIDE SEQUENCE</scope>
    <source>
        <strain evidence="1">B-35</strain>
    </source>
</reference>
<dbReference type="InterPro" id="IPR043129">
    <property type="entry name" value="ATPase_NBD"/>
</dbReference>
<keyword evidence="2" id="KW-1185">Reference proteome</keyword>
<dbReference type="Pfam" id="PF06277">
    <property type="entry name" value="EutA"/>
    <property type="match status" value="1"/>
</dbReference>
<name>A0ABY6HPW0_9ARCH</name>
<gene>
    <name evidence="1" type="ORF">NEF87_000789</name>
</gene>
<evidence type="ECO:0000313" key="1">
    <source>
        <dbReference type="EMBL" id="UYP44504.1"/>
    </source>
</evidence>
<evidence type="ECO:0000313" key="2">
    <source>
        <dbReference type="Proteomes" id="UP001208689"/>
    </source>
</evidence>
<evidence type="ECO:0008006" key="3">
    <source>
        <dbReference type="Google" id="ProtNLM"/>
    </source>
</evidence>
<dbReference type="Proteomes" id="UP001208689">
    <property type="component" value="Chromosome"/>
</dbReference>